<dbReference type="GO" id="GO:0006508">
    <property type="term" value="P:proteolysis"/>
    <property type="evidence" value="ECO:0007669"/>
    <property type="project" value="InterPro"/>
</dbReference>
<proteinExistence type="predicted"/>
<protein>
    <submittedName>
        <fullName evidence="2">Alanyl dipeptidyl peptidase</fullName>
    </submittedName>
</protein>
<dbReference type="InterPro" id="IPR029058">
    <property type="entry name" value="AB_hydrolase_fold"/>
</dbReference>
<organism evidence="2 3">
    <name type="scientific">Phocaeicola vulgatus</name>
    <name type="common">Bacteroides vulgatus</name>
    <dbReference type="NCBI Taxonomy" id="821"/>
    <lineage>
        <taxon>Bacteria</taxon>
        <taxon>Pseudomonadati</taxon>
        <taxon>Bacteroidota</taxon>
        <taxon>Bacteroidia</taxon>
        <taxon>Bacteroidales</taxon>
        <taxon>Bacteroidaceae</taxon>
        <taxon>Phocaeicola</taxon>
    </lineage>
</organism>
<dbReference type="InterPro" id="IPR050278">
    <property type="entry name" value="Serine_Prot_S9B/DPPIV"/>
</dbReference>
<evidence type="ECO:0000313" key="3">
    <source>
        <dbReference type="Proteomes" id="UP000061587"/>
    </source>
</evidence>
<dbReference type="AlphaFoldDB" id="A0A0P0L8S0"/>
<dbReference type="SUPFAM" id="SSF82171">
    <property type="entry name" value="DPP6 N-terminal domain-like"/>
    <property type="match status" value="1"/>
</dbReference>
<dbReference type="PATRIC" id="fig|821.40.peg.4334"/>
<reference evidence="2 3" key="2">
    <citation type="journal article" date="2016" name="Genome Biol. Evol.">
        <title>Extensive mobilome-driven genome diversification in mouse gut-associated Bacteroides vulgatus mpk.</title>
        <authorList>
            <person name="Lange A."/>
            <person name="Beier S."/>
            <person name="Steimle A."/>
            <person name="Autenrieth I.B."/>
            <person name="Huson D.H."/>
            <person name="Frick J.S."/>
        </authorList>
    </citation>
    <scope>NUCLEOTIDE SEQUENCE [LARGE SCALE GENOMIC DNA]</scope>
    <source>
        <strain evidence="3">mpk</strain>
    </source>
</reference>
<dbReference type="Proteomes" id="UP000061587">
    <property type="component" value="Chromosome"/>
</dbReference>
<feature type="domain" description="Peptidase S9 prolyl oligopeptidase catalytic" evidence="1">
    <location>
        <begin position="624"/>
        <end position="826"/>
    </location>
</feature>
<dbReference type="PANTHER" id="PTHR11731:SF193">
    <property type="entry name" value="DIPEPTIDYL PEPTIDASE 9"/>
    <property type="match status" value="1"/>
</dbReference>
<dbReference type="PANTHER" id="PTHR11731">
    <property type="entry name" value="PROTEASE FAMILY S9B,C DIPEPTIDYL-PEPTIDASE IV-RELATED"/>
    <property type="match status" value="1"/>
</dbReference>
<dbReference type="SUPFAM" id="SSF53474">
    <property type="entry name" value="alpha/beta-Hydrolases"/>
    <property type="match status" value="1"/>
</dbReference>
<accession>A0A0P0L8S0</accession>
<name>A0A0P0L8S0_PHOVU</name>
<dbReference type="Gene3D" id="3.40.50.1820">
    <property type="entry name" value="alpha/beta hydrolase"/>
    <property type="match status" value="1"/>
</dbReference>
<gene>
    <name evidence="2" type="ORF">BvMPK_3599</name>
</gene>
<dbReference type="GO" id="GO:0008236">
    <property type="term" value="F:serine-type peptidase activity"/>
    <property type="evidence" value="ECO:0007669"/>
    <property type="project" value="InterPro"/>
</dbReference>
<dbReference type="Gene3D" id="2.120.10.30">
    <property type="entry name" value="TolB, C-terminal domain"/>
    <property type="match status" value="1"/>
</dbReference>
<dbReference type="Pfam" id="PF00326">
    <property type="entry name" value="Peptidase_S9"/>
    <property type="match status" value="1"/>
</dbReference>
<dbReference type="EMBL" id="CP013020">
    <property type="protein sequence ID" value="ALK86160.1"/>
    <property type="molecule type" value="Genomic_DNA"/>
</dbReference>
<dbReference type="InterPro" id="IPR011042">
    <property type="entry name" value="6-blade_b-propeller_TolB-like"/>
</dbReference>
<dbReference type="InterPro" id="IPR001375">
    <property type="entry name" value="Peptidase_S9_cat"/>
</dbReference>
<reference evidence="3" key="1">
    <citation type="submission" date="2015-10" db="EMBL/GenBank/DDBJ databases">
        <title>Extensive mobilome-driven genome diversification in gut-associated Bacteroides vulgatus mpk.</title>
        <authorList>
            <person name="Beier S."/>
            <person name="Lange A."/>
            <person name="Huson D.H."/>
            <person name="Frick J.-S."/>
            <person name="Autenrieth I.B."/>
        </authorList>
    </citation>
    <scope>NUCLEOTIDE SEQUENCE [LARGE SCALE GENOMIC DNA]</scope>
    <source>
        <strain evidence="3">mpk</strain>
    </source>
</reference>
<evidence type="ECO:0000313" key="2">
    <source>
        <dbReference type="EMBL" id="ALK86160.1"/>
    </source>
</evidence>
<evidence type="ECO:0000259" key="1">
    <source>
        <dbReference type="Pfam" id="PF00326"/>
    </source>
</evidence>
<sequence>MKFVGKGFCFFYISYLCVTQIVRNMKKQILLSCALAWAVMAGAETIDITTFRYAGPYVVQAPFQVDSVDVNSKTFVSGRLLDTHLSVDVLQQGTLFTGGVLPGSDSGYALHMMGFVLENTRYATAKLKIDGLKRYQLYVDGKKQEGTELALEPATHSVVIKYLSEAGKTDSLKVSVDTDQEGSISLKQDNKKLYTLADVLHGTRFAGVGLSPDGRYLIANYRTTYVGGRSAGSTRITELASGKVLAERTENMQWMPRSNRYYYTRTGVDGRQLIVVDPLTGMETVLVNKLPDGYFQFAPTEDYLLFTMTQEGPKERKEIYEVLEPDDRQPGWRNRSYLAKYDLKTGLLQPLTFGYHNVWAADISNDGRYLLMMTSQSRLTKRPTTLFSLYRLDMQTLQAELLIDKDGFISGARFSPDGTQVLVSGSPESLGGIGKNVKEGQTPSMTDGQLYLLNIADKRVTPLTKDFNPSVQRAVWNKVDGQVYFTAENRDCYSLYRMNPADGKIQQLEVSEDLVNSFSLAQNAPVMAYYGQSASNSDRLYTMNTKKMKSSLLEDLSKDILKDVELGECKAWSFTNSRGDTIYGRYYLPPHFDANRKYPMIVNYYGGCSPVSRNFESRYPHHAYAALGYVVYVIEPSGATGFGQEFSARHVNTAGEGVAQDIIEGTKQFCKEHAFVNDKKIGCIGASYGGFMTQYLQTQTDIFAAAISHAGISDHTSYWGEGYWGYSYSEVSMANSYPWSNPDLFVKQSPLFNADKIHTPLLFLHGDADVNVPVGESIQMFTALKLLGRETAFVAVTGQDHHIVDYGKRIQWQNTIFAWFAKWLQDDATWWNAIYKPKNL</sequence>
<dbReference type="GO" id="GO:0008239">
    <property type="term" value="F:dipeptidyl-peptidase activity"/>
    <property type="evidence" value="ECO:0007669"/>
    <property type="project" value="TreeGrafter"/>
</dbReference>